<accession>A0ABQ5KD25</accession>
<evidence type="ECO:0000256" key="1">
    <source>
        <dbReference type="SAM" id="MobiDB-lite"/>
    </source>
</evidence>
<comment type="caution">
    <text evidence="3">The sequence shown here is derived from an EMBL/GenBank/DDBJ whole genome shotgun (WGS) entry which is preliminary data.</text>
</comment>
<organism evidence="3 4">
    <name type="scientific">Aduncisulcus paluster</name>
    <dbReference type="NCBI Taxonomy" id="2918883"/>
    <lineage>
        <taxon>Eukaryota</taxon>
        <taxon>Metamonada</taxon>
        <taxon>Carpediemonas-like organisms</taxon>
        <taxon>Aduncisulcus</taxon>
    </lineage>
</organism>
<feature type="region of interest" description="Disordered" evidence="1">
    <location>
        <begin position="23"/>
        <end position="70"/>
    </location>
</feature>
<feature type="compositionally biased region" description="Low complexity" evidence="1">
    <location>
        <begin position="61"/>
        <end position="70"/>
    </location>
</feature>
<dbReference type="Gene3D" id="1.20.1050.80">
    <property type="entry name" value="VPS9 domain"/>
    <property type="match status" value="1"/>
</dbReference>
<protein>
    <submittedName>
        <fullName evidence="3">Vacuolar protein sorting-associated protein 9-like protein</fullName>
    </submittedName>
</protein>
<dbReference type="Proteomes" id="UP001057375">
    <property type="component" value="Unassembled WGS sequence"/>
</dbReference>
<keyword evidence="4" id="KW-1185">Reference proteome</keyword>
<sequence>MGKHSIINGKILSEREIAAEQGIRVEPTVIHRRSVSSSSLTDPLTQSDDIESHSNPQSAKSSSSFYRGSDSSSYQYFPKTSDSKDLLIPKAISRPKTNREKGDMFGKALYLPQNAKCVFIVDSSLSMLDSVKETVKLEEKGPVIRGVVSSVSKNSDLSILDGGQRGAAIYLHRKIYRFAFKCNHESIIKDAKCLKFLREQRKIERYSGLSEIDSVFGWKKLHVPVNPSEHNPHHWQDSFDAIYNISEAHSPWEKLDHVMALGKALTLALGPLETGIIKVHKEGYDDDEDSDDEERAPPPGADSLIPSLIYCIGKSIPMDMAACVSYIMTYMEGERELRGAASYFLTCLDAAVSYYAHKGDESG</sequence>
<name>A0ABQ5KD25_9EUKA</name>
<feature type="domain" description="VPS9" evidence="2">
    <location>
        <begin position="197"/>
        <end position="363"/>
    </location>
</feature>
<dbReference type="InterPro" id="IPR045046">
    <property type="entry name" value="Vps9-like"/>
</dbReference>
<dbReference type="SUPFAM" id="SSF109993">
    <property type="entry name" value="VPS9 domain"/>
    <property type="match status" value="1"/>
</dbReference>
<feature type="compositionally biased region" description="Polar residues" evidence="1">
    <location>
        <begin position="35"/>
        <end position="60"/>
    </location>
</feature>
<feature type="region of interest" description="Disordered" evidence="1">
    <location>
        <begin position="282"/>
        <end position="301"/>
    </location>
</feature>
<evidence type="ECO:0000313" key="3">
    <source>
        <dbReference type="EMBL" id="GKT29265.1"/>
    </source>
</evidence>
<dbReference type="PANTHER" id="PTHR23101:SF25">
    <property type="entry name" value="GTPASE-ACTIVATING PROTEIN AND VPS9 DOMAIN-CONTAINING PROTEIN 1"/>
    <property type="match status" value="1"/>
</dbReference>
<evidence type="ECO:0000313" key="4">
    <source>
        <dbReference type="Proteomes" id="UP001057375"/>
    </source>
</evidence>
<evidence type="ECO:0000259" key="2">
    <source>
        <dbReference type="PROSITE" id="PS51205"/>
    </source>
</evidence>
<dbReference type="PROSITE" id="PS51205">
    <property type="entry name" value="VPS9"/>
    <property type="match status" value="1"/>
</dbReference>
<dbReference type="EMBL" id="BQXS01013652">
    <property type="protein sequence ID" value="GKT29265.1"/>
    <property type="molecule type" value="Genomic_DNA"/>
</dbReference>
<dbReference type="Pfam" id="PF02204">
    <property type="entry name" value="VPS9"/>
    <property type="match status" value="1"/>
</dbReference>
<dbReference type="InterPro" id="IPR003123">
    <property type="entry name" value="VPS9"/>
</dbReference>
<gene>
    <name evidence="3" type="ORF">ADUPG1_014077</name>
</gene>
<reference evidence="3" key="1">
    <citation type="submission" date="2022-03" db="EMBL/GenBank/DDBJ databases">
        <title>Draft genome sequence of Aduncisulcus paluster, a free-living microaerophilic Fornicata.</title>
        <authorList>
            <person name="Yuyama I."/>
            <person name="Kume K."/>
            <person name="Tamura T."/>
            <person name="Inagaki Y."/>
            <person name="Hashimoto T."/>
        </authorList>
    </citation>
    <scope>NUCLEOTIDE SEQUENCE</scope>
    <source>
        <strain evidence="3">NY0171</strain>
    </source>
</reference>
<dbReference type="InterPro" id="IPR037191">
    <property type="entry name" value="VPS9_dom_sf"/>
</dbReference>
<proteinExistence type="predicted"/>
<dbReference type="PANTHER" id="PTHR23101">
    <property type="entry name" value="RAB GDP/GTP EXCHANGE FACTOR"/>
    <property type="match status" value="1"/>
</dbReference>
<feature type="compositionally biased region" description="Acidic residues" evidence="1">
    <location>
        <begin position="284"/>
        <end position="294"/>
    </location>
</feature>